<keyword evidence="6" id="KW-0969">Cilium</keyword>
<dbReference type="InterPro" id="IPR022781">
    <property type="entry name" value="Flagellar_biosynth_FliO"/>
</dbReference>
<dbReference type="Proteomes" id="UP000194432">
    <property type="component" value="Chromosome 1"/>
</dbReference>
<evidence type="ECO:0000256" key="1">
    <source>
        <dbReference type="ARBA" id="ARBA00004236"/>
    </source>
</evidence>
<dbReference type="GO" id="GO:0016020">
    <property type="term" value="C:membrane"/>
    <property type="evidence" value="ECO:0007669"/>
    <property type="project" value="InterPro"/>
</dbReference>
<comment type="subcellular location">
    <subcellularLocation>
        <location evidence="1">Cell membrane</location>
    </subcellularLocation>
</comment>
<gene>
    <name evidence="6" type="ORF">CBP34_16750</name>
</gene>
<evidence type="ECO:0000313" key="7">
    <source>
        <dbReference type="Proteomes" id="UP000194432"/>
    </source>
</evidence>
<keyword evidence="2" id="KW-1003">Cell membrane</keyword>
<keyword evidence="3" id="KW-0812">Transmembrane</keyword>
<reference evidence="6 7" key="1">
    <citation type="submission" date="2017-05" db="EMBL/GenBank/DDBJ databases">
        <title>Polyphasic characterization of four soil-derived phenanthrene-degrading Acidovorax strains and proposal of Acidovorax phenanthrenivorans sp. nov.</title>
        <authorList>
            <person name="Singleton D.R."/>
            <person name="Lee J."/>
            <person name="Dickey A.N."/>
            <person name="Stroud A."/>
            <person name="Scholl E.H."/>
            <person name="Wright F.A."/>
            <person name="Aitken M.D."/>
        </authorList>
    </citation>
    <scope>NUCLEOTIDE SEQUENCE [LARGE SCALE GENOMIC DNA]</scope>
    <source>
        <strain evidence="6">NA3</strain>
    </source>
</reference>
<evidence type="ECO:0000256" key="2">
    <source>
        <dbReference type="ARBA" id="ARBA00022475"/>
    </source>
</evidence>
<organism evidence="6 7">
    <name type="scientific">Acidovorax carolinensis</name>
    <dbReference type="NCBI Taxonomy" id="553814"/>
    <lineage>
        <taxon>Bacteria</taxon>
        <taxon>Pseudomonadati</taxon>
        <taxon>Pseudomonadota</taxon>
        <taxon>Betaproteobacteria</taxon>
        <taxon>Burkholderiales</taxon>
        <taxon>Comamonadaceae</taxon>
        <taxon>Acidovorax</taxon>
    </lineage>
</organism>
<keyword evidence="4" id="KW-1133">Transmembrane helix</keyword>
<dbReference type="AlphaFoldDB" id="A0A240U6G3"/>
<evidence type="ECO:0000256" key="4">
    <source>
        <dbReference type="ARBA" id="ARBA00022989"/>
    </source>
</evidence>
<evidence type="ECO:0000313" key="6">
    <source>
        <dbReference type="EMBL" id="ART52981.1"/>
    </source>
</evidence>
<evidence type="ECO:0000256" key="5">
    <source>
        <dbReference type="ARBA" id="ARBA00023136"/>
    </source>
</evidence>
<dbReference type="GO" id="GO:0044781">
    <property type="term" value="P:bacterial-type flagellum organization"/>
    <property type="evidence" value="ECO:0007669"/>
    <property type="project" value="InterPro"/>
</dbReference>
<accession>A0A240U6G3</accession>
<keyword evidence="6" id="KW-0966">Cell projection</keyword>
<dbReference type="RefSeq" id="WP_094098692.1">
    <property type="nucleotide sequence ID" value="NZ_CP021361.1"/>
</dbReference>
<dbReference type="Pfam" id="PF04347">
    <property type="entry name" value="FliO"/>
    <property type="match status" value="1"/>
</dbReference>
<keyword evidence="6" id="KW-0282">Flagellum</keyword>
<sequence>MTQTLVIVVLFVVAMAALPWLVRRVQLRHAAGGATGGAASRVLSALAVGPQQRVVTVEVGPEGARACLVLGVTAQSITCLHVMGSPTAVAQGTPVASFAGAMALAAQPPEKASHV</sequence>
<protein>
    <submittedName>
        <fullName evidence="6">Flagellar biosynthesis protein FliO</fullName>
    </submittedName>
</protein>
<proteinExistence type="predicted"/>
<evidence type="ECO:0000256" key="3">
    <source>
        <dbReference type="ARBA" id="ARBA00022692"/>
    </source>
</evidence>
<dbReference type="EMBL" id="CP021361">
    <property type="protein sequence ID" value="ART52981.1"/>
    <property type="molecule type" value="Genomic_DNA"/>
</dbReference>
<keyword evidence="7" id="KW-1185">Reference proteome</keyword>
<keyword evidence="5" id="KW-0472">Membrane</keyword>
<dbReference type="KEGG" id="acin:CBP34_16750"/>
<name>A0A240U6G3_9BURK</name>